<name>A0A7G3V9R5_9CAUD</name>
<feature type="region of interest" description="Disordered" evidence="1">
    <location>
        <begin position="1"/>
        <end position="23"/>
    </location>
</feature>
<dbReference type="InterPro" id="IPR036388">
    <property type="entry name" value="WH-like_DNA-bd_sf"/>
</dbReference>
<feature type="compositionally biased region" description="Pro residues" evidence="1">
    <location>
        <begin position="117"/>
        <end position="126"/>
    </location>
</feature>
<reference evidence="2 3" key="1">
    <citation type="submission" date="2020-05" db="EMBL/GenBank/DDBJ databases">
        <authorList>
            <person name="Bohanan V.A."/>
            <person name="Brazelton B.R."/>
            <person name="Coffey L.M."/>
            <person name="Donovan A.R."/>
            <person name="Gales A.C."/>
            <person name="Glasscock A.J."/>
            <person name="Grill M."/>
            <person name="Harper M.C."/>
            <person name="Hollowell C.E."/>
            <person name="Liu T.Y."/>
            <person name="Mansour C."/>
            <person name="McDowell A.D."/>
            <person name="Miller T.E."/>
            <person name="Nash A.G."/>
            <person name="Seo J."/>
            <person name="Sherman Z.A."/>
            <person name="Albert R.M."/>
            <person name="Ayala A."/>
            <person name="Monti D.L."/>
            <person name="Garlena R.A."/>
            <person name="Russell D.A."/>
            <person name="Pope W.H."/>
            <person name="Jacobs-Sera D."/>
            <person name="Hatfull G.F."/>
        </authorList>
    </citation>
    <scope>NUCLEOTIDE SEQUENCE [LARGE SCALE GENOMIC DNA]</scope>
</reference>
<evidence type="ECO:0000313" key="2">
    <source>
        <dbReference type="EMBL" id="QKY79805.1"/>
    </source>
</evidence>
<gene>
    <name evidence="2" type="primary">39</name>
    <name evidence="2" type="ORF">SEA_BUMBLE_39</name>
</gene>
<keyword evidence="3" id="KW-1185">Reference proteome</keyword>
<sequence>MTLPNADEIADGPAGEPEDFAPDETTDSYFVMIPLWVLDSASGEAIKLLGILSTYLNSNSRIVWPSRQTLAERLGKSRAESVDRYLQELSDLGALKIIKRYRPDGGQTSNAYRIVRNPPPSKPRTPPLKSAEAPPLKTAHELRSSFNLEERDLRSAPVSKVEAPVHTPSTTVENVTPALFGEDEVSAAIAKIEADPFAEFWRIYPRKDDKKRAERAWAKALLEADAGEILAGALRYRTDPNREAQYTKQPATWLNAGAWANDPLPPRSGARPTLDDKLAGTAALTGNMVEAWARTFGGSRPSGQLAIDSSRN</sequence>
<dbReference type="Proteomes" id="UP000516407">
    <property type="component" value="Segment"/>
</dbReference>
<feature type="region of interest" description="Disordered" evidence="1">
    <location>
        <begin position="108"/>
        <end position="136"/>
    </location>
</feature>
<organism evidence="2 3">
    <name type="scientific">Arthrobacter phage Bumble</name>
    <dbReference type="NCBI Taxonomy" id="2743904"/>
    <lineage>
        <taxon>Viruses</taxon>
        <taxon>Duplodnaviria</taxon>
        <taxon>Heunggongvirae</taxon>
        <taxon>Uroviricota</taxon>
        <taxon>Caudoviricetes</taxon>
        <taxon>Berryhillviridae</taxon>
        <taxon>Altadenavirus</taxon>
        <taxon>Altadenavirus bumble</taxon>
    </lineage>
</organism>
<dbReference type="Gene3D" id="1.10.10.10">
    <property type="entry name" value="Winged helix-like DNA-binding domain superfamily/Winged helix DNA-binding domain"/>
    <property type="match status" value="1"/>
</dbReference>
<dbReference type="EMBL" id="MT498055">
    <property type="protein sequence ID" value="QKY79805.1"/>
    <property type="molecule type" value="Genomic_DNA"/>
</dbReference>
<proteinExistence type="predicted"/>
<evidence type="ECO:0000256" key="1">
    <source>
        <dbReference type="SAM" id="MobiDB-lite"/>
    </source>
</evidence>
<evidence type="ECO:0000313" key="3">
    <source>
        <dbReference type="Proteomes" id="UP000516407"/>
    </source>
</evidence>
<protein>
    <submittedName>
        <fullName evidence="2">Helix-turn-helix DNA binding domain protein</fullName>
    </submittedName>
</protein>
<accession>A0A7G3V9R5</accession>